<dbReference type="GO" id="GO:0046872">
    <property type="term" value="F:metal ion binding"/>
    <property type="evidence" value="ECO:0007669"/>
    <property type="project" value="UniProtKB-KW"/>
</dbReference>
<proteinExistence type="predicted"/>
<dbReference type="SUPFAM" id="SSF47741">
    <property type="entry name" value="CO dehydrogenase ISP C-domain like"/>
    <property type="match status" value="1"/>
</dbReference>
<dbReference type="InterPro" id="IPR001041">
    <property type="entry name" value="2Fe-2S_ferredoxin-type"/>
</dbReference>
<dbReference type="AlphaFoldDB" id="A0A1P8UW44"/>
<dbReference type="InterPro" id="IPR051452">
    <property type="entry name" value="Diverse_Oxidoreductases"/>
</dbReference>
<dbReference type="PANTHER" id="PTHR44379:SF8">
    <property type="entry name" value="XANTHINE DEHYDROGENASE IRON-SULFUR-BINDING SUBUNIT XDHC-RELATED"/>
    <property type="match status" value="1"/>
</dbReference>
<organism evidence="7 8">
    <name type="scientific">Salipiger abyssi</name>
    <dbReference type="NCBI Taxonomy" id="1250539"/>
    <lineage>
        <taxon>Bacteria</taxon>
        <taxon>Pseudomonadati</taxon>
        <taxon>Pseudomonadota</taxon>
        <taxon>Alphaproteobacteria</taxon>
        <taxon>Rhodobacterales</taxon>
        <taxon>Roseobacteraceae</taxon>
        <taxon>Salipiger</taxon>
    </lineage>
</organism>
<evidence type="ECO:0000256" key="1">
    <source>
        <dbReference type="ARBA" id="ARBA00022714"/>
    </source>
</evidence>
<keyword evidence="4" id="KW-0408">Iron</keyword>
<dbReference type="EC" id="1.2.7.4" evidence="7"/>
<evidence type="ECO:0000259" key="6">
    <source>
        <dbReference type="PROSITE" id="PS51085"/>
    </source>
</evidence>
<dbReference type="RefSeq" id="WP_198039736.1">
    <property type="nucleotide sequence ID" value="NZ_CP015093.1"/>
</dbReference>
<dbReference type="InterPro" id="IPR002888">
    <property type="entry name" value="2Fe-2S-bd"/>
</dbReference>
<accession>A0A1P8UW44</accession>
<evidence type="ECO:0000313" key="7">
    <source>
        <dbReference type="EMBL" id="APZ53600.1"/>
    </source>
</evidence>
<dbReference type="KEGG" id="paby:Ga0080574_TMP3266"/>
<evidence type="ECO:0000256" key="2">
    <source>
        <dbReference type="ARBA" id="ARBA00022723"/>
    </source>
</evidence>
<dbReference type="EMBL" id="CP015093">
    <property type="protein sequence ID" value="APZ53600.1"/>
    <property type="molecule type" value="Genomic_DNA"/>
</dbReference>
<dbReference type="Pfam" id="PF00111">
    <property type="entry name" value="Fer2"/>
    <property type="match status" value="1"/>
</dbReference>
<dbReference type="GO" id="GO:0051537">
    <property type="term" value="F:2 iron, 2 sulfur cluster binding"/>
    <property type="evidence" value="ECO:0007669"/>
    <property type="project" value="UniProtKB-KW"/>
</dbReference>
<dbReference type="InterPro" id="IPR006058">
    <property type="entry name" value="2Fe2S_fd_BS"/>
</dbReference>
<dbReference type="Gene3D" id="1.10.150.120">
    <property type="entry name" value="[2Fe-2S]-binding domain"/>
    <property type="match status" value="1"/>
</dbReference>
<evidence type="ECO:0000256" key="5">
    <source>
        <dbReference type="ARBA" id="ARBA00023014"/>
    </source>
</evidence>
<dbReference type="FunFam" id="3.10.20.30:FF:000020">
    <property type="entry name" value="Xanthine dehydrogenase iron-sulfur subunit"/>
    <property type="match status" value="1"/>
</dbReference>
<keyword evidence="1" id="KW-0001">2Fe-2S</keyword>
<dbReference type="Pfam" id="PF01799">
    <property type="entry name" value="Fer2_2"/>
    <property type="match status" value="1"/>
</dbReference>
<evidence type="ECO:0000256" key="3">
    <source>
        <dbReference type="ARBA" id="ARBA00023002"/>
    </source>
</evidence>
<sequence>MSEPMQRVALKVNGEHHVVTVPTRKHLADILREDLGFTGVHVGCEHGVCGACTIRIDGAIARGCLILGGQSEGAEIETIEYLSSQPGTRDLVEAFVSENALQCGFCTPGMVISAAALLAETADPTREEVRAYLSGNYCRCTGYQAIVDAVMKTAAGRRAEKGEVA</sequence>
<dbReference type="SUPFAM" id="SSF54292">
    <property type="entry name" value="2Fe-2S ferredoxin-like"/>
    <property type="match status" value="1"/>
</dbReference>
<dbReference type="STRING" id="1250539.Ga0080574_TMP3266"/>
<evidence type="ECO:0000313" key="8">
    <source>
        <dbReference type="Proteomes" id="UP000187059"/>
    </source>
</evidence>
<keyword evidence="3 7" id="KW-0560">Oxidoreductase</keyword>
<dbReference type="GO" id="GO:0043885">
    <property type="term" value="F:anaerobic carbon-monoxide dehydrogenase activity"/>
    <property type="evidence" value="ECO:0007669"/>
    <property type="project" value="UniProtKB-EC"/>
</dbReference>
<dbReference type="InterPro" id="IPR036884">
    <property type="entry name" value="2Fe-2S-bd_dom_sf"/>
</dbReference>
<keyword evidence="2" id="KW-0479">Metal-binding</keyword>
<keyword evidence="5" id="KW-0411">Iron-sulfur</keyword>
<reference evidence="7 8" key="1">
    <citation type="submission" date="2016-04" db="EMBL/GenBank/DDBJ databases">
        <title>Deep-sea bacteria in the southern Pacific.</title>
        <authorList>
            <person name="Tang K."/>
        </authorList>
    </citation>
    <scope>NUCLEOTIDE SEQUENCE [LARGE SCALE GENOMIC DNA]</scope>
    <source>
        <strain evidence="7 8">JLT2014</strain>
    </source>
</reference>
<feature type="domain" description="2Fe-2S ferredoxin-type" evidence="6">
    <location>
        <begin position="6"/>
        <end position="82"/>
    </location>
</feature>
<dbReference type="InterPro" id="IPR036010">
    <property type="entry name" value="2Fe-2S_ferredoxin-like_sf"/>
</dbReference>
<gene>
    <name evidence="7" type="ORF">Ga0080574_TMP3266</name>
</gene>
<dbReference type="CDD" id="cd00207">
    <property type="entry name" value="fer2"/>
    <property type="match status" value="1"/>
</dbReference>
<dbReference type="PANTHER" id="PTHR44379">
    <property type="entry name" value="OXIDOREDUCTASE WITH IRON-SULFUR SUBUNIT"/>
    <property type="match status" value="1"/>
</dbReference>
<protein>
    <submittedName>
        <fullName evidence="7">Carbon-monoxide dehydrogenase small subunit</fullName>
        <ecNumber evidence="7">1.2.7.4</ecNumber>
    </submittedName>
</protein>
<dbReference type="Proteomes" id="UP000187059">
    <property type="component" value="Chromosome"/>
</dbReference>
<dbReference type="Gene3D" id="3.10.20.30">
    <property type="match status" value="1"/>
</dbReference>
<dbReference type="InterPro" id="IPR012675">
    <property type="entry name" value="Beta-grasp_dom_sf"/>
</dbReference>
<name>A0A1P8UW44_9RHOB</name>
<evidence type="ECO:0000256" key="4">
    <source>
        <dbReference type="ARBA" id="ARBA00023004"/>
    </source>
</evidence>
<keyword evidence="8" id="KW-1185">Reference proteome</keyword>
<dbReference type="PROSITE" id="PS00197">
    <property type="entry name" value="2FE2S_FER_1"/>
    <property type="match status" value="1"/>
</dbReference>
<dbReference type="PROSITE" id="PS51085">
    <property type="entry name" value="2FE2S_FER_2"/>
    <property type="match status" value="1"/>
</dbReference>